<keyword evidence="1" id="KW-0540">Nuclease</keyword>
<keyword evidence="8" id="KW-0238">DNA-binding</keyword>
<dbReference type="GO" id="GO:0019843">
    <property type="term" value="F:rRNA binding"/>
    <property type="evidence" value="ECO:0007669"/>
    <property type="project" value="UniProtKB-KW"/>
</dbReference>
<dbReference type="InterPro" id="IPR002625">
    <property type="entry name" value="Smr_dom"/>
</dbReference>
<dbReference type="NCBIfam" id="TIGR01069">
    <property type="entry name" value="mutS2"/>
    <property type="match status" value="1"/>
</dbReference>
<sequence length="951" mass="104563">MEAFNCSIRVNKPSYLFFFPDFAASASPKSRVPKSTSVQVSNFASSTDQNNRVSRAFEGKPKLSAASHEPRKSKIEVKSAADAERIRVCEELQREAEETLEWSSVCSQVSAFVSTSASRALCQSGKLPIGRDREESEKLLDQTAAAMLLPRPLDFSGIDDVSEIVRSAAGGELLGMRELCAIERSLRSARRVFEQLEQADGTFDRFSPLLEILQDCDFLVELASQIEFCIDCKLSIVLDRASTKLGSIRSKRRKNMDKLESLLKEVSMKVFQSGGIDSPLVTRRRSRMCIGIKASHKSLLPEGIILSSSSSGATYFIEPRDAIELNNMEVKLFNDEKAEELAILGFLTSEVACAETKIKHLMEKILELDLAAARGAYALWMGGVRPNFNWAQEKSKSAITGDTPSVDIKSIVHPLLLAPSLGRLPFVSGKGENVKVSTKGNMSGESEEFVQVEKPVPVDFKIKNSTKVVVISGPNTGGKTASMKTLGLASLMSKAGIFLSAKDKPQLPWFDQILADIGDHQSLEHNLSTFSGHISRICKITEVTSKNSLVLIDEIGSGTDPSEGVALSTSILQHLADNVNLAVVTTHYADLSRLKSGDSRFENAAMEFCLQTLQPTFNVLWGSTGNSNALNIAKSIGFDQKVLGRAEEWIKKLEPDKESERQGSLYQSLLEERKLLEIQANEAAFVLEEVKKLHFEIQSEAEDVDKRVEALKAKEAQLVRQELQTVKSQMDSIIKEFESRLQSANRDQFSSLMRESEAAIASVVAAHCPKDDMLNESTSTNSYLPQIGDQVYVKGLGDKVATVVEAPAEDGITIVQYGKIKVRVKRNDMKLVQSNMKTGGNNSPSQLRGQIRSNKGSAMLADKDMEASFGPAVRTSRNTIDLRGMRVEEASHRLQMAISGCRSYGVLFVVHGMGTGAVKECALDILRNHPRVARFEEESPMNYGCTIAYIK</sequence>
<dbReference type="GO" id="GO:0004519">
    <property type="term" value="F:endonuclease activity"/>
    <property type="evidence" value="ECO:0007669"/>
    <property type="project" value="UniProtKB-KW"/>
</dbReference>
<dbReference type="Pfam" id="PF01713">
    <property type="entry name" value="Smr"/>
    <property type="match status" value="1"/>
</dbReference>
<dbReference type="InterPro" id="IPR046893">
    <property type="entry name" value="MSSS"/>
</dbReference>
<dbReference type="InterPro" id="IPR005747">
    <property type="entry name" value="MutS2"/>
</dbReference>
<dbReference type="InterPro" id="IPR000432">
    <property type="entry name" value="DNA_mismatch_repair_MutS_C"/>
</dbReference>
<dbReference type="SUPFAM" id="SSF48334">
    <property type="entry name" value="DNA repair protein MutS, domain III"/>
    <property type="match status" value="1"/>
</dbReference>
<name>A0AAQ3QRM1_9LILI</name>
<keyword evidence="3" id="KW-0547">Nucleotide-binding</keyword>
<dbReference type="SMART" id="SM00534">
    <property type="entry name" value="MUTSac"/>
    <property type="match status" value="1"/>
</dbReference>
<evidence type="ECO:0000256" key="2">
    <source>
        <dbReference type="ARBA" id="ARBA00022730"/>
    </source>
</evidence>
<dbReference type="GO" id="GO:0140664">
    <property type="term" value="F:ATP-dependent DNA damage sensor activity"/>
    <property type="evidence" value="ECO:0007669"/>
    <property type="project" value="InterPro"/>
</dbReference>
<dbReference type="InterPro" id="IPR027417">
    <property type="entry name" value="P-loop_NTPase"/>
</dbReference>
<dbReference type="GO" id="GO:0030983">
    <property type="term" value="F:mismatched DNA binding"/>
    <property type="evidence" value="ECO:0007669"/>
    <property type="project" value="InterPro"/>
</dbReference>
<keyword evidence="4" id="KW-0255">Endonuclease</keyword>
<evidence type="ECO:0000313" key="12">
    <source>
        <dbReference type="Proteomes" id="UP001327560"/>
    </source>
</evidence>
<evidence type="ECO:0000256" key="5">
    <source>
        <dbReference type="ARBA" id="ARBA00022801"/>
    </source>
</evidence>
<dbReference type="Gene3D" id="3.30.1370.110">
    <property type="match status" value="1"/>
</dbReference>
<dbReference type="Gene3D" id="3.40.50.300">
    <property type="entry name" value="P-loop containing nucleotide triphosphate hydrolases"/>
    <property type="match status" value="1"/>
</dbReference>
<evidence type="ECO:0000256" key="8">
    <source>
        <dbReference type="ARBA" id="ARBA00023125"/>
    </source>
</evidence>
<dbReference type="InterPro" id="IPR045076">
    <property type="entry name" value="MutS"/>
</dbReference>
<dbReference type="PIRSF" id="PIRSF005814">
    <property type="entry name" value="MutS_YshD"/>
    <property type="match status" value="1"/>
</dbReference>
<dbReference type="AlphaFoldDB" id="A0AAQ3QRM1"/>
<dbReference type="SMART" id="SM00463">
    <property type="entry name" value="SMR"/>
    <property type="match status" value="1"/>
</dbReference>
<dbReference type="GO" id="GO:0016887">
    <property type="term" value="F:ATP hydrolysis activity"/>
    <property type="evidence" value="ECO:0007669"/>
    <property type="project" value="InterPro"/>
</dbReference>
<feature type="compositionally biased region" description="Polar residues" evidence="9">
    <location>
        <begin position="33"/>
        <end position="51"/>
    </location>
</feature>
<keyword evidence="6" id="KW-0067">ATP-binding</keyword>
<dbReference type="GO" id="GO:0005524">
    <property type="term" value="F:ATP binding"/>
    <property type="evidence" value="ECO:0007669"/>
    <property type="project" value="UniProtKB-KW"/>
</dbReference>
<dbReference type="PROSITE" id="PS00486">
    <property type="entry name" value="DNA_MISMATCH_REPAIR_2"/>
    <property type="match status" value="1"/>
</dbReference>
<dbReference type="InterPro" id="IPR007696">
    <property type="entry name" value="DNA_mismatch_repair_MutS_core"/>
</dbReference>
<dbReference type="FunFam" id="3.30.1370.110:FF:000004">
    <property type="entry name" value="Endonuclease MutS2"/>
    <property type="match status" value="1"/>
</dbReference>
<reference evidence="11 12" key="1">
    <citation type="submission" date="2023-10" db="EMBL/GenBank/DDBJ databases">
        <title>Chromosome-scale genome assembly provides insights into flower coloration mechanisms of Canna indica.</title>
        <authorList>
            <person name="Li C."/>
        </authorList>
    </citation>
    <scope>NUCLEOTIDE SEQUENCE [LARGE SCALE GENOMIC DNA]</scope>
    <source>
        <tissue evidence="11">Flower</tissue>
    </source>
</reference>
<feature type="domain" description="Smr" evidence="10">
    <location>
        <begin position="880"/>
        <end position="951"/>
    </location>
</feature>
<evidence type="ECO:0000256" key="7">
    <source>
        <dbReference type="ARBA" id="ARBA00022884"/>
    </source>
</evidence>
<keyword evidence="7" id="KW-0694">RNA-binding</keyword>
<gene>
    <name evidence="11" type="ORF">Cni_G27740</name>
</gene>
<evidence type="ECO:0000256" key="4">
    <source>
        <dbReference type="ARBA" id="ARBA00022759"/>
    </source>
</evidence>
<dbReference type="SMART" id="SM00533">
    <property type="entry name" value="MUTSd"/>
    <property type="match status" value="1"/>
</dbReference>
<proteinExistence type="predicted"/>
<organism evidence="11 12">
    <name type="scientific">Canna indica</name>
    <name type="common">Indian-shot</name>
    <dbReference type="NCBI Taxonomy" id="4628"/>
    <lineage>
        <taxon>Eukaryota</taxon>
        <taxon>Viridiplantae</taxon>
        <taxon>Streptophyta</taxon>
        <taxon>Embryophyta</taxon>
        <taxon>Tracheophyta</taxon>
        <taxon>Spermatophyta</taxon>
        <taxon>Magnoliopsida</taxon>
        <taxon>Liliopsida</taxon>
        <taxon>Zingiberales</taxon>
        <taxon>Cannaceae</taxon>
        <taxon>Canna</taxon>
    </lineage>
</organism>
<dbReference type="GO" id="GO:0045910">
    <property type="term" value="P:negative regulation of DNA recombination"/>
    <property type="evidence" value="ECO:0007669"/>
    <property type="project" value="InterPro"/>
</dbReference>
<dbReference type="Pfam" id="PF20297">
    <property type="entry name" value="MSSS"/>
    <property type="match status" value="1"/>
</dbReference>
<protein>
    <recommendedName>
        <fullName evidence="10">Smr domain-containing protein</fullName>
    </recommendedName>
</protein>
<dbReference type="SUPFAM" id="SSF160443">
    <property type="entry name" value="SMR domain-like"/>
    <property type="match status" value="1"/>
</dbReference>
<dbReference type="PANTHER" id="PTHR48466">
    <property type="entry name" value="OS10G0509000 PROTEIN-RELATED"/>
    <property type="match status" value="1"/>
</dbReference>
<keyword evidence="5" id="KW-0378">Hydrolase</keyword>
<dbReference type="GO" id="GO:0006298">
    <property type="term" value="P:mismatch repair"/>
    <property type="evidence" value="ECO:0007669"/>
    <property type="project" value="InterPro"/>
</dbReference>
<dbReference type="PANTHER" id="PTHR48466:SF1">
    <property type="entry name" value="SMR DOMAIN-CONTAINING PROTEIN"/>
    <property type="match status" value="1"/>
</dbReference>
<evidence type="ECO:0000256" key="3">
    <source>
        <dbReference type="ARBA" id="ARBA00022741"/>
    </source>
</evidence>
<evidence type="ECO:0000259" key="10">
    <source>
        <dbReference type="PROSITE" id="PS50828"/>
    </source>
</evidence>
<evidence type="ECO:0000256" key="9">
    <source>
        <dbReference type="SAM" id="MobiDB-lite"/>
    </source>
</evidence>
<dbReference type="Pfam" id="PF00488">
    <property type="entry name" value="MutS_V"/>
    <property type="match status" value="1"/>
</dbReference>
<keyword evidence="2" id="KW-0699">rRNA-binding</keyword>
<feature type="region of interest" description="Disordered" evidence="9">
    <location>
        <begin position="26"/>
        <end position="51"/>
    </location>
</feature>
<dbReference type="PROSITE" id="PS50828">
    <property type="entry name" value="SMR"/>
    <property type="match status" value="1"/>
</dbReference>
<evidence type="ECO:0000256" key="1">
    <source>
        <dbReference type="ARBA" id="ARBA00022722"/>
    </source>
</evidence>
<accession>A0AAQ3QRM1</accession>
<evidence type="ECO:0000313" key="11">
    <source>
        <dbReference type="EMBL" id="WOL18943.1"/>
    </source>
</evidence>
<dbReference type="InterPro" id="IPR036063">
    <property type="entry name" value="Smr_dom_sf"/>
</dbReference>
<evidence type="ECO:0000256" key="6">
    <source>
        <dbReference type="ARBA" id="ARBA00022840"/>
    </source>
</evidence>
<dbReference type="InterPro" id="IPR036187">
    <property type="entry name" value="DNA_mismatch_repair_MutS_sf"/>
</dbReference>
<dbReference type="EMBL" id="CP136898">
    <property type="protein sequence ID" value="WOL18943.1"/>
    <property type="molecule type" value="Genomic_DNA"/>
</dbReference>
<dbReference type="FunFam" id="3.40.50.300:FF:001814">
    <property type="entry name" value="DNA mismatch repair protein MutS type 2"/>
    <property type="match status" value="1"/>
</dbReference>
<keyword evidence="12" id="KW-1185">Reference proteome</keyword>
<dbReference type="SUPFAM" id="SSF52540">
    <property type="entry name" value="P-loop containing nucleoside triphosphate hydrolases"/>
    <property type="match status" value="1"/>
</dbReference>
<dbReference type="Proteomes" id="UP001327560">
    <property type="component" value="Chromosome 9"/>
</dbReference>